<dbReference type="Proteomes" id="UP001153269">
    <property type="component" value="Unassembled WGS sequence"/>
</dbReference>
<reference evidence="2" key="1">
    <citation type="submission" date="2020-03" db="EMBL/GenBank/DDBJ databases">
        <authorList>
            <person name="Weist P."/>
        </authorList>
    </citation>
    <scope>NUCLEOTIDE SEQUENCE</scope>
</reference>
<feature type="compositionally biased region" description="Basic and acidic residues" evidence="1">
    <location>
        <begin position="69"/>
        <end position="83"/>
    </location>
</feature>
<organism evidence="2 3">
    <name type="scientific">Pleuronectes platessa</name>
    <name type="common">European plaice</name>
    <dbReference type="NCBI Taxonomy" id="8262"/>
    <lineage>
        <taxon>Eukaryota</taxon>
        <taxon>Metazoa</taxon>
        <taxon>Chordata</taxon>
        <taxon>Craniata</taxon>
        <taxon>Vertebrata</taxon>
        <taxon>Euteleostomi</taxon>
        <taxon>Actinopterygii</taxon>
        <taxon>Neopterygii</taxon>
        <taxon>Teleostei</taxon>
        <taxon>Neoteleostei</taxon>
        <taxon>Acanthomorphata</taxon>
        <taxon>Carangaria</taxon>
        <taxon>Pleuronectiformes</taxon>
        <taxon>Pleuronectoidei</taxon>
        <taxon>Pleuronectidae</taxon>
        <taxon>Pleuronectes</taxon>
    </lineage>
</organism>
<gene>
    <name evidence="2" type="ORF">PLEPLA_LOCUS8287</name>
</gene>
<dbReference type="AlphaFoldDB" id="A0A9N7TX25"/>
<evidence type="ECO:0000313" key="2">
    <source>
        <dbReference type="EMBL" id="CAB1420412.1"/>
    </source>
</evidence>
<keyword evidence="3" id="KW-1185">Reference proteome</keyword>
<feature type="region of interest" description="Disordered" evidence="1">
    <location>
        <begin position="1"/>
        <end position="92"/>
    </location>
</feature>
<name>A0A9N7TX25_PLEPL</name>
<evidence type="ECO:0000256" key="1">
    <source>
        <dbReference type="SAM" id="MobiDB-lite"/>
    </source>
</evidence>
<sequence length="130" mass="14574">MADAHVFQQGSSLGRDMGLTLDERWDSPRGGTQPEVGHTQRWDRPRGGTHPEVVLTQRWDSPRGGTDPEVGHNQRWDTRRGGTDPEAEPYASLAESPDNWRIALSGKNKDGELADPMQESLDYFKDVFSL</sequence>
<evidence type="ECO:0000313" key="3">
    <source>
        <dbReference type="Proteomes" id="UP001153269"/>
    </source>
</evidence>
<protein>
    <submittedName>
        <fullName evidence="2">Uncharacterized protein</fullName>
    </submittedName>
</protein>
<comment type="caution">
    <text evidence="2">The sequence shown here is derived from an EMBL/GenBank/DDBJ whole genome shotgun (WGS) entry which is preliminary data.</text>
</comment>
<proteinExistence type="predicted"/>
<dbReference type="EMBL" id="CADEAL010000451">
    <property type="protein sequence ID" value="CAB1420412.1"/>
    <property type="molecule type" value="Genomic_DNA"/>
</dbReference>
<accession>A0A9N7TX25</accession>